<proteinExistence type="predicted"/>
<keyword evidence="2" id="KW-1185">Reference proteome</keyword>
<name>A0ABT1VV37_9PROT</name>
<accession>A0ABT1VV37</accession>
<gene>
    <name evidence="1" type="ORF">NFI88_01585</name>
</gene>
<comment type="caution">
    <text evidence="1">The sequence shown here is derived from an EMBL/GenBank/DDBJ whole genome shotgun (WGS) entry which is preliminary data.</text>
</comment>
<protein>
    <submittedName>
        <fullName evidence="1">Uncharacterized protein</fullName>
    </submittedName>
</protein>
<dbReference type="Proteomes" id="UP001524547">
    <property type="component" value="Unassembled WGS sequence"/>
</dbReference>
<evidence type="ECO:0000313" key="2">
    <source>
        <dbReference type="Proteomes" id="UP001524547"/>
    </source>
</evidence>
<organism evidence="1 2">
    <name type="scientific">Rhizosaccharibacter radicis</name>
    <dbReference type="NCBI Taxonomy" id="2782605"/>
    <lineage>
        <taxon>Bacteria</taxon>
        <taxon>Pseudomonadati</taxon>
        <taxon>Pseudomonadota</taxon>
        <taxon>Alphaproteobacteria</taxon>
        <taxon>Acetobacterales</taxon>
        <taxon>Acetobacteraceae</taxon>
        <taxon>Rhizosaccharibacter</taxon>
    </lineage>
</organism>
<dbReference type="EMBL" id="JAMZEJ010000001">
    <property type="protein sequence ID" value="MCQ8239533.1"/>
    <property type="molecule type" value="Genomic_DNA"/>
</dbReference>
<evidence type="ECO:0000313" key="1">
    <source>
        <dbReference type="EMBL" id="MCQ8239533.1"/>
    </source>
</evidence>
<dbReference type="RefSeq" id="WP_422918268.1">
    <property type="nucleotide sequence ID" value="NZ_JAMZEJ010000001.1"/>
</dbReference>
<reference evidence="1 2" key="1">
    <citation type="submission" date="2022-06" db="EMBL/GenBank/DDBJ databases">
        <title>Rhizosaccharibacter gen. nov. sp. nov. KSS12, endophytic bacteria isolated from sugarcane.</title>
        <authorList>
            <person name="Pitiwittayakul N."/>
        </authorList>
    </citation>
    <scope>NUCLEOTIDE SEQUENCE [LARGE SCALE GENOMIC DNA]</scope>
    <source>
        <strain evidence="1 2">KSS12</strain>
    </source>
</reference>
<sequence>MVRSSNAGILRVHSLFRKGLSGGGWATAGAIILNCLAPPGAEADGSTALQLQAAFAAAPTTTGATALTTDQRALLSGAVQSRGGDGSAVNVTATGASSGRPLSAMAADLLQFVGVAGNALPADGSRPMTQAITTPGAVIPSGGLFFWNGNYGSHGWDGGGASQKNSAVYLQPYLYGPSSAGDLLHIWAGDGIQDGSTTGFSLINAYDSIGSGATGNRNVIYGSAMIEKMPGTANSYEGVSAQGQALAPMPSPTGNGWPAAVGYMAGTLETGWDYTRVNSTAPGLFLSYGREINLAYATGAQVGESIGLAMVDASDGPNTSNQTGYAGRFANIGIMVQGGNFDCAFCVSKPTGGWVQDPRSTLFGAYAQQYGGTSTPVARYGTDLRAVSFGADAFASTNFGVDGSGRVTAAGIVTGGLLAAQTAIVAGAQVDIAGTYTTWPSFTVQPPPAGGSTATVAATTLSANQIVAFGATGAGYQAGDVVSPHGLTGVPPRWTVDTVDANGGITAWHVSDDGSVAGIPENSTVYGFDGGSGSGAMAWIGWGWNASGKAYKQLSTLFAATGTGYAVGDVISIKGDTGTAATFTVTAISPQGGIMMPLRLQSGGALTGIANGTFHDVRGVGAGSNASVQVGYGVVAVTTSPGSGYLPAPLPIITASQSNYGNASITPSMSAVSTPLLLNPGGKVFLDAAGGMWVQEIDNKVVIGSGTTRLFSIDNSGNVVAKGSVSQNGTP</sequence>